<dbReference type="PANTHER" id="PTHR43731">
    <property type="entry name" value="RHOMBOID PROTEASE"/>
    <property type="match status" value="1"/>
</dbReference>
<evidence type="ECO:0000256" key="2">
    <source>
        <dbReference type="ARBA" id="ARBA00009045"/>
    </source>
</evidence>
<dbReference type="GO" id="GO:0006508">
    <property type="term" value="P:proteolysis"/>
    <property type="evidence" value="ECO:0007669"/>
    <property type="project" value="UniProtKB-KW"/>
</dbReference>
<proteinExistence type="inferred from homology"/>
<evidence type="ECO:0000313" key="9">
    <source>
        <dbReference type="EMBL" id="GAA4772223.1"/>
    </source>
</evidence>
<dbReference type="EMBL" id="BAABJV010000003">
    <property type="protein sequence ID" value="GAA4772223.1"/>
    <property type="molecule type" value="Genomic_DNA"/>
</dbReference>
<feature type="transmembrane region" description="Helical" evidence="7">
    <location>
        <begin position="175"/>
        <end position="194"/>
    </location>
</feature>
<keyword evidence="3 7" id="KW-0812">Transmembrane</keyword>
<evidence type="ECO:0000256" key="3">
    <source>
        <dbReference type="ARBA" id="ARBA00022692"/>
    </source>
</evidence>
<sequence length="300" mass="31982">MDQEPGGPQNPQGAHELPRCYRHAERETGIRCTRCERPICTECMISASVGFQCPECVRTGSGTGHAPGASMPRTLAGGAVASDPRLVTKVLVGLNAAVFLLTLILGDQLVHRLTLIGGAYDPQLRDVVGVAADGEWYRLVTSVFLHQEIWHIFFNMLLLWWLGGPLEQALGRVRFLALYLVSGFAGSALTYLIAAPQQGSLGASGAVYGLFGATVVLMRRMRQDLRPVVVLLAINLVITFVAPGIAWEAHVGGLVAGAAIAYGMVHAPSGRKRVPVQFATCALVFLVAIGVVVGRTMALT</sequence>
<evidence type="ECO:0000256" key="1">
    <source>
        <dbReference type="ARBA" id="ARBA00004141"/>
    </source>
</evidence>
<feature type="transmembrane region" description="Helical" evidence="7">
    <location>
        <begin position="86"/>
        <end position="105"/>
    </location>
</feature>
<evidence type="ECO:0000313" key="10">
    <source>
        <dbReference type="Proteomes" id="UP001501147"/>
    </source>
</evidence>
<dbReference type="Pfam" id="PF01694">
    <property type="entry name" value="Rhomboid"/>
    <property type="match status" value="1"/>
</dbReference>
<feature type="transmembrane region" description="Helical" evidence="7">
    <location>
        <begin position="200"/>
        <end position="218"/>
    </location>
</feature>
<comment type="caution">
    <text evidence="9">The sequence shown here is derived from an EMBL/GenBank/DDBJ whole genome shotgun (WGS) entry which is preliminary data.</text>
</comment>
<dbReference type="InterPro" id="IPR035952">
    <property type="entry name" value="Rhomboid-like_sf"/>
</dbReference>
<dbReference type="InterPro" id="IPR050925">
    <property type="entry name" value="Rhomboid_protease_S54"/>
</dbReference>
<feature type="transmembrane region" description="Helical" evidence="7">
    <location>
        <begin position="276"/>
        <end position="298"/>
    </location>
</feature>
<keyword evidence="9" id="KW-0645">Protease</keyword>
<keyword evidence="5 7" id="KW-1133">Transmembrane helix</keyword>
<dbReference type="PANTHER" id="PTHR43731:SF14">
    <property type="entry name" value="PRESENILIN-ASSOCIATED RHOMBOID-LIKE PROTEIN, MITOCHONDRIAL"/>
    <property type="match status" value="1"/>
</dbReference>
<evidence type="ECO:0000259" key="8">
    <source>
        <dbReference type="Pfam" id="PF01694"/>
    </source>
</evidence>
<comment type="subcellular location">
    <subcellularLocation>
        <location evidence="1">Membrane</location>
        <topology evidence="1">Multi-pass membrane protein</topology>
    </subcellularLocation>
</comment>
<reference evidence="10" key="1">
    <citation type="journal article" date="2019" name="Int. J. Syst. Evol. Microbiol.">
        <title>The Global Catalogue of Microorganisms (GCM) 10K type strain sequencing project: providing services to taxonomists for standard genome sequencing and annotation.</title>
        <authorList>
            <consortium name="The Broad Institute Genomics Platform"/>
            <consortium name="The Broad Institute Genome Sequencing Center for Infectious Disease"/>
            <person name="Wu L."/>
            <person name="Ma J."/>
        </authorList>
    </citation>
    <scope>NUCLEOTIDE SEQUENCE [LARGE SCALE GENOMIC DNA]</scope>
    <source>
        <strain evidence="10">JCM 18324</strain>
    </source>
</reference>
<evidence type="ECO:0000256" key="5">
    <source>
        <dbReference type="ARBA" id="ARBA00022989"/>
    </source>
</evidence>
<evidence type="ECO:0000256" key="4">
    <source>
        <dbReference type="ARBA" id="ARBA00022801"/>
    </source>
</evidence>
<name>A0ABP9A291_9ACTN</name>
<organism evidence="9 10">
    <name type="scientific">Streptomyces sanyensis</name>
    <dbReference type="NCBI Taxonomy" id="568869"/>
    <lineage>
        <taxon>Bacteria</taxon>
        <taxon>Bacillati</taxon>
        <taxon>Actinomycetota</taxon>
        <taxon>Actinomycetes</taxon>
        <taxon>Kitasatosporales</taxon>
        <taxon>Streptomycetaceae</taxon>
        <taxon>Streptomyces</taxon>
    </lineage>
</organism>
<dbReference type="SUPFAM" id="SSF144091">
    <property type="entry name" value="Rhomboid-like"/>
    <property type="match status" value="1"/>
</dbReference>
<accession>A0ABP9A291</accession>
<dbReference type="Gene3D" id="1.20.1540.10">
    <property type="entry name" value="Rhomboid-like"/>
    <property type="match status" value="1"/>
</dbReference>
<feature type="transmembrane region" description="Helical" evidence="7">
    <location>
        <begin position="225"/>
        <end position="245"/>
    </location>
</feature>
<comment type="similarity">
    <text evidence="2">Belongs to the peptidase S54 family.</text>
</comment>
<dbReference type="Proteomes" id="UP001501147">
    <property type="component" value="Unassembled WGS sequence"/>
</dbReference>
<feature type="domain" description="Peptidase S54 rhomboid" evidence="8">
    <location>
        <begin position="134"/>
        <end position="265"/>
    </location>
</feature>
<gene>
    <name evidence="9" type="ORF">GCM10023329_19660</name>
</gene>
<keyword evidence="4" id="KW-0378">Hydrolase</keyword>
<evidence type="ECO:0000256" key="7">
    <source>
        <dbReference type="SAM" id="Phobius"/>
    </source>
</evidence>
<dbReference type="InterPro" id="IPR022764">
    <property type="entry name" value="Peptidase_S54_rhomboid_dom"/>
</dbReference>
<feature type="transmembrane region" description="Helical" evidence="7">
    <location>
        <begin position="144"/>
        <end position="163"/>
    </location>
</feature>
<protein>
    <submittedName>
        <fullName evidence="9">Rhomboid family intramembrane serine protease</fullName>
    </submittedName>
</protein>
<keyword evidence="10" id="KW-1185">Reference proteome</keyword>
<keyword evidence="6 7" id="KW-0472">Membrane</keyword>
<dbReference type="GO" id="GO:0008233">
    <property type="term" value="F:peptidase activity"/>
    <property type="evidence" value="ECO:0007669"/>
    <property type="project" value="UniProtKB-KW"/>
</dbReference>
<dbReference type="RefSeq" id="WP_345612145.1">
    <property type="nucleotide sequence ID" value="NZ_BAABJV010000003.1"/>
</dbReference>
<evidence type="ECO:0000256" key="6">
    <source>
        <dbReference type="ARBA" id="ARBA00023136"/>
    </source>
</evidence>